<keyword evidence="8 10" id="KW-0675">Receptor</keyword>
<keyword evidence="4 10" id="KW-0812">Transmembrane</keyword>
<dbReference type="Pfam" id="PF02949">
    <property type="entry name" value="7tm_6"/>
    <property type="match status" value="1"/>
</dbReference>
<evidence type="ECO:0000256" key="9">
    <source>
        <dbReference type="ARBA" id="ARBA00023224"/>
    </source>
</evidence>
<evidence type="ECO:0000256" key="2">
    <source>
        <dbReference type="ARBA" id="ARBA00022475"/>
    </source>
</evidence>
<dbReference type="EnsemblMetazoa" id="XM_012694783.3">
    <property type="protein sequence ID" value="XP_012550237.2"/>
    <property type="gene ID" value="GeneID_100379309"/>
</dbReference>
<feature type="transmembrane region" description="Helical" evidence="10">
    <location>
        <begin position="135"/>
        <end position="157"/>
    </location>
</feature>
<keyword evidence="3 10" id="KW-0716">Sensory transduction</keyword>
<feature type="transmembrane region" description="Helical" evidence="10">
    <location>
        <begin position="274"/>
        <end position="296"/>
    </location>
</feature>
<keyword evidence="12" id="KW-1185">Reference proteome</keyword>
<comment type="similarity">
    <text evidence="10">Belongs to the insect chemoreceptor superfamily. Heteromeric odorant receptor channel (TC 1.A.69) family.</text>
</comment>
<protein>
    <recommendedName>
        <fullName evidence="10">Odorant receptor</fullName>
    </recommendedName>
</protein>
<feature type="transmembrane region" description="Helical" evidence="10">
    <location>
        <begin position="73"/>
        <end position="95"/>
    </location>
</feature>
<evidence type="ECO:0000256" key="8">
    <source>
        <dbReference type="ARBA" id="ARBA00023170"/>
    </source>
</evidence>
<evidence type="ECO:0000256" key="10">
    <source>
        <dbReference type="RuleBase" id="RU351113"/>
    </source>
</evidence>
<keyword evidence="7 10" id="KW-0472">Membrane</keyword>
<comment type="caution">
    <text evidence="10">Lacks conserved residue(s) required for the propagation of feature annotation.</text>
</comment>
<dbReference type="Proteomes" id="UP000005204">
    <property type="component" value="Unassembled WGS sequence"/>
</dbReference>
<evidence type="ECO:0000256" key="1">
    <source>
        <dbReference type="ARBA" id="ARBA00004651"/>
    </source>
</evidence>
<keyword evidence="2" id="KW-1003">Cell membrane</keyword>
<evidence type="ECO:0000256" key="6">
    <source>
        <dbReference type="ARBA" id="ARBA00022989"/>
    </source>
</evidence>
<dbReference type="GO" id="GO:0005886">
    <property type="term" value="C:plasma membrane"/>
    <property type="evidence" value="ECO:0007669"/>
    <property type="project" value="UniProtKB-SubCell"/>
</dbReference>
<feature type="transmembrane region" description="Helical" evidence="10">
    <location>
        <begin position="43"/>
        <end position="61"/>
    </location>
</feature>
<name>A0A8R2C8J5_BOMMO</name>
<reference evidence="11" key="2">
    <citation type="submission" date="2022-06" db="UniProtKB">
        <authorList>
            <consortium name="EnsemblMetazoa"/>
        </authorList>
    </citation>
    <scope>IDENTIFICATION</scope>
    <source>
        <strain evidence="11">p50T (Dazao)</strain>
    </source>
</reference>
<sequence length="405" mass="46536">MALKKMLALTKGLEDPTHPLLGPTLKALSVFGLWQTGSQKSTVIYNTFHFLTFLFVITEYIDLYTVRKDLSKMLNNLSVTVLSTICMIKTLSYVCRQSHLKVLVREISELELELMKTTDKNIVKRLRQYTVYTRAVTYVYWFLVVGINVVLLTSPLLKYASSEIYRSEIKNGTEPPPLILCSWFPFDSARMPGYFWATMVHIIMSIQGCGVVATYDMNAVAVMSYLKGQTSILKDKCKAIFDETASSRDVLNRIRDCHRHHNILLRHYYMFNSLLSPIMFVYMLICSFTICCSIIQLDSSETTISQRIWIIQYSIGQISQLFLYCWHSNEFAAKTRDLDRGVYESDWTKGDVFLRRQILLLAGKLSQTLILNAGPYASLSIPTFITIMKGTYSFYTLFSQIQDSE</sequence>
<keyword evidence="5 10" id="KW-0552">Olfaction</keyword>
<evidence type="ECO:0000313" key="12">
    <source>
        <dbReference type="Proteomes" id="UP000005204"/>
    </source>
</evidence>
<dbReference type="GO" id="GO:0004984">
    <property type="term" value="F:olfactory receptor activity"/>
    <property type="evidence" value="ECO:0007669"/>
    <property type="project" value="InterPro"/>
</dbReference>
<dbReference type="PANTHER" id="PTHR21137:SF35">
    <property type="entry name" value="ODORANT RECEPTOR 19A-RELATED"/>
    <property type="match status" value="1"/>
</dbReference>
<dbReference type="AlphaFoldDB" id="A0A8R2C8J5"/>
<dbReference type="GO" id="GO:0007165">
    <property type="term" value="P:signal transduction"/>
    <property type="evidence" value="ECO:0007669"/>
    <property type="project" value="UniProtKB-KW"/>
</dbReference>
<keyword evidence="6 10" id="KW-1133">Transmembrane helix</keyword>
<evidence type="ECO:0000256" key="7">
    <source>
        <dbReference type="ARBA" id="ARBA00023136"/>
    </source>
</evidence>
<feature type="transmembrane region" description="Helical" evidence="10">
    <location>
        <begin position="193"/>
        <end position="215"/>
    </location>
</feature>
<proteinExistence type="inferred from homology"/>
<evidence type="ECO:0000256" key="5">
    <source>
        <dbReference type="ARBA" id="ARBA00022725"/>
    </source>
</evidence>
<organism evidence="11 12">
    <name type="scientific">Bombyx mori</name>
    <name type="common">Silk moth</name>
    <dbReference type="NCBI Taxonomy" id="7091"/>
    <lineage>
        <taxon>Eukaryota</taxon>
        <taxon>Metazoa</taxon>
        <taxon>Ecdysozoa</taxon>
        <taxon>Arthropoda</taxon>
        <taxon>Hexapoda</taxon>
        <taxon>Insecta</taxon>
        <taxon>Pterygota</taxon>
        <taxon>Neoptera</taxon>
        <taxon>Endopterygota</taxon>
        <taxon>Lepidoptera</taxon>
        <taxon>Glossata</taxon>
        <taxon>Ditrysia</taxon>
        <taxon>Bombycoidea</taxon>
        <taxon>Bombycidae</taxon>
        <taxon>Bombycinae</taxon>
        <taxon>Bombyx</taxon>
    </lineage>
</organism>
<accession>A0A8R2C8J5</accession>
<dbReference type="InterPro" id="IPR004117">
    <property type="entry name" value="7tm6_olfct_rcpt"/>
</dbReference>
<keyword evidence="9 10" id="KW-0807">Transducer</keyword>
<evidence type="ECO:0000256" key="4">
    <source>
        <dbReference type="ARBA" id="ARBA00022692"/>
    </source>
</evidence>
<evidence type="ECO:0000256" key="3">
    <source>
        <dbReference type="ARBA" id="ARBA00022606"/>
    </source>
</evidence>
<reference evidence="12" key="1">
    <citation type="journal article" date="2008" name="Insect Biochem. Mol. Biol.">
        <title>The genome of a lepidopteran model insect, the silkworm Bombyx mori.</title>
        <authorList>
            <consortium name="International Silkworm Genome Consortium"/>
        </authorList>
    </citation>
    <scope>NUCLEOTIDE SEQUENCE [LARGE SCALE GENOMIC DNA]</scope>
    <source>
        <strain evidence="12">p50T</strain>
    </source>
</reference>
<evidence type="ECO:0000313" key="11">
    <source>
        <dbReference type="EnsemblMetazoa" id="XP_012550237.2"/>
    </source>
</evidence>
<gene>
    <name evidence="11" type="primary">100379309</name>
</gene>
<comment type="subcellular location">
    <subcellularLocation>
        <location evidence="1 10">Cell membrane</location>
        <topology evidence="1 10">Multi-pass membrane protein</topology>
    </subcellularLocation>
</comment>
<dbReference type="GO" id="GO:0005549">
    <property type="term" value="F:odorant binding"/>
    <property type="evidence" value="ECO:0007669"/>
    <property type="project" value="InterPro"/>
</dbReference>
<dbReference type="PANTHER" id="PTHR21137">
    <property type="entry name" value="ODORANT RECEPTOR"/>
    <property type="match status" value="1"/>
</dbReference>